<name>A0A914RCP0_9BILA</name>
<dbReference type="Proteomes" id="UP000887578">
    <property type="component" value="Unplaced"/>
</dbReference>
<dbReference type="Gene3D" id="3.30.420.40">
    <property type="match status" value="1"/>
</dbReference>
<keyword evidence="4" id="KW-1185">Reference proteome</keyword>
<reference evidence="5" key="1">
    <citation type="submission" date="2022-11" db="UniProtKB">
        <authorList>
            <consortium name="WormBaseParasite"/>
        </authorList>
    </citation>
    <scope>IDENTIFICATION</scope>
</reference>
<dbReference type="AlphaFoldDB" id="A0A914RCP0"/>
<accession>A0A914RCP0</accession>
<dbReference type="InterPro" id="IPR043129">
    <property type="entry name" value="ATPase_NBD"/>
</dbReference>
<dbReference type="WBParaSite" id="PDA_v2.g9395.t1">
    <property type="protein sequence ID" value="PDA_v2.g9395.t1"/>
    <property type="gene ID" value="PDA_v2.g9395"/>
</dbReference>
<dbReference type="SUPFAM" id="SSF53067">
    <property type="entry name" value="Actin-like ATPase domain"/>
    <property type="match status" value="1"/>
</dbReference>
<dbReference type="Pfam" id="PF00012">
    <property type="entry name" value="HSP70"/>
    <property type="match status" value="1"/>
</dbReference>
<evidence type="ECO:0000256" key="1">
    <source>
        <dbReference type="ARBA" id="ARBA00007381"/>
    </source>
</evidence>
<comment type="similarity">
    <text evidence="1">Belongs to the heat shock protein 70 family.</text>
</comment>
<keyword evidence="2" id="KW-0547">Nucleotide-binding</keyword>
<dbReference type="GO" id="GO:0005524">
    <property type="term" value="F:ATP binding"/>
    <property type="evidence" value="ECO:0007669"/>
    <property type="project" value="UniProtKB-KW"/>
</dbReference>
<evidence type="ECO:0000256" key="3">
    <source>
        <dbReference type="ARBA" id="ARBA00022840"/>
    </source>
</evidence>
<dbReference type="GO" id="GO:0140662">
    <property type="term" value="F:ATP-dependent protein folding chaperone"/>
    <property type="evidence" value="ECO:0007669"/>
    <property type="project" value="InterPro"/>
</dbReference>
<proteinExistence type="inferred from homology"/>
<protein>
    <submittedName>
        <fullName evidence="5">Uncharacterized protein</fullName>
    </submittedName>
</protein>
<keyword evidence="3" id="KW-0067">ATP-binding</keyword>
<dbReference type="InterPro" id="IPR013126">
    <property type="entry name" value="Hsp_70_fam"/>
</dbReference>
<organism evidence="4 5">
    <name type="scientific">Panagrolaimus davidi</name>
    <dbReference type="NCBI Taxonomy" id="227884"/>
    <lineage>
        <taxon>Eukaryota</taxon>
        <taxon>Metazoa</taxon>
        <taxon>Ecdysozoa</taxon>
        <taxon>Nematoda</taxon>
        <taxon>Chromadorea</taxon>
        <taxon>Rhabditida</taxon>
        <taxon>Tylenchina</taxon>
        <taxon>Panagrolaimomorpha</taxon>
        <taxon>Panagrolaimoidea</taxon>
        <taxon>Panagrolaimidae</taxon>
        <taxon>Panagrolaimus</taxon>
    </lineage>
</organism>
<evidence type="ECO:0000313" key="5">
    <source>
        <dbReference type="WBParaSite" id="PDA_v2.g9395.t1"/>
    </source>
</evidence>
<evidence type="ECO:0000313" key="4">
    <source>
        <dbReference type="Proteomes" id="UP000887578"/>
    </source>
</evidence>
<evidence type="ECO:0000256" key="2">
    <source>
        <dbReference type="ARBA" id="ARBA00022741"/>
    </source>
</evidence>
<sequence>MSVIAAYLICSTGIRFNDGNGVQLKWLPVIPKVHGRMKPSDVTIRAEAVFKQVPVRIRNLVIVNSNLSSFEILHAAVKVAEKYADKIMVIPPLLARLSFGLEKLANPIMERIPSDEVILVVTIVEEFSDFVIVRRDENFELYVDSHDIYKREECDEMFGKFYDDFYPHSTVFLVHQDFHALAKTVRNKYRPERSFLKVFKRWDFMLFFGGLYRAVDNGEEYDLRYHIPNFSSGYETSIIQRNGPNSRHLLLAERTRVPCHMQSFDGISQNLKINYFAEYVQVFENLNWESRFAAEQFVKTSGSSKQSIGYVDERGVPYATLRNKTEFVKEEPTKNTNILAFEREKERPYAVPSNNHTVEPTKETNYTPALEFVIDFLSANICEHNTSTKTKLIYENVFDPMKLSTSVKQLSDILQKKPISTLHVITDENIPNEYNDLFYTLCNNVSYIPHIKAKLSSCFKKIKGEENIEKFAIILVDSNGFMDFLLFEFQRGQYYFIQRVQDLNSEDVENKIESEYVKDVFIFLPKGVQHSIKKKNEDVTLSVFEVRDYQNMALNGIFDMDENLADLANTKDLNKLFSLTEYRESASPCASDTNTFSQASSPGNLDKQHPCLPEVEVLLFDNDCMGINVYQNGTHKRIKDAYGKDWTPLYLSMANGIPEIGEKAKNDYKEFPKFVVYDVLKIIGKPLNAIKIDPKWGFKLEENDGNILFQIETPAGPRLIPQELVLSAFLKAMKLRAESAMDPQIKDQIKEIRVLTNFILSKSQKALINTAALKNNLKILSFDVTNIE</sequence>